<feature type="domain" description="Ig-like" evidence="9">
    <location>
        <begin position="209"/>
        <end position="310"/>
    </location>
</feature>
<keyword evidence="8" id="KW-0812">Transmembrane</keyword>
<dbReference type="GO" id="GO:0007157">
    <property type="term" value="P:heterophilic cell-cell adhesion via plasma membrane cell adhesion molecules"/>
    <property type="evidence" value="ECO:0007669"/>
    <property type="project" value="TreeGrafter"/>
</dbReference>
<dbReference type="EMBL" id="OV696689">
    <property type="protein sequence ID" value="CAH1262555.1"/>
    <property type="molecule type" value="Genomic_DNA"/>
</dbReference>
<feature type="transmembrane region" description="Helical" evidence="8">
    <location>
        <begin position="44"/>
        <end position="64"/>
    </location>
</feature>
<dbReference type="InterPro" id="IPR013783">
    <property type="entry name" value="Ig-like_fold"/>
</dbReference>
<dbReference type="GO" id="GO:0005912">
    <property type="term" value="C:adherens junction"/>
    <property type="evidence" value="ECO:0007669"/>
    <property type="project" value="TreeGrafter"/>
</dbReference>
<dbReference type="PANTHER" id="PTHR23277">
    <property type="entry name" value="NECTIN-RELATED"/>
    <property type="match status" value="1"/>
</dbReference>
<evidence type="ECO:0000256" key="4">
    <source>
        <dbReference type="ARBA" id="ARBA00023136"/>
    </source>
</evidence>
<protein>
    <submittedName>
        <fullName evidence="10">CADM4 protein</fullName>
    </submittedName>
</protein>
<proteinExistence type="predicted"/>
<dbReference type="SUPFAM" id="SSF48726">
    <property type="entry name" value="Immunoglobulin"/>
    <property type="match status" value="3"/>
</dbReference>
<dbReference type="Proteomes" id="UP000838412">
    <property type="component" value="Chromosome 4"/>
</dbReference>
<dbReference type="GO" id="GO:0007156">
    <property type="term" value="P:homophilic cell adhesion via plasma membrane adhesion molecules"/>
    <property type="evidence" value="ECO:0007669"/>
    <property type="project" value="TreeGrafter"/>
</dbReference>
<dbReference type="InterPro" id="IPR051427">
    <property type="entry name" value="Nectin/Nectin-like"/>
</dbReference>
<evidence type="ECO:0000259" key="9">
    <source>
        <dbReference type="PROSITE" id="PS50835"/>
    </source>
</evidence>
<feature type="domain" description="Ig-like" evidence="9">
    <location>
        <begin position="68"/>
        <end position="197"/>
    </location>
</feature>
<comment type="subcellular location">
    <subcellularLocation>
        <location evidence="1">Membrane</location>
    </subcellularLocation>
</comment>
<evidence type="ECO:0000256" key="7">
    <source>
        <dbReference type="SAM" id="MobiDB-lite"/>
    </source>
</evidence>
<keyword evidence="5" id="KW-1015">Disulfide bond</keyword>
<organism evidence="10 11">
    <name type="scientific">Branchiostoma lanceolatum</name>
    <name type="common">Common lancelet</name>
    <name type="synonym">Amphioxus lanceolatum</name>
    <dbReference type="NCBI Taxonomy" id="7740"/>
    <lineage>
        <taxon>Eukaryota</taxon>
        <taxon>Metazoa</taxon>
        <taxon>Chordata</taxon>
        <taxon>Cephalochordata</taxon>
        <taxon>Leptocardii</taxon>
        <taxon>Amphioxiformes</taxon>
        <taxon>Branchiostomatidae</taxon>
        <taxon>Branchiostoma</taxon>
    </lineage>
</organism>
<dbReference type="GO" id="GO:0016020">
    <property type="term" value="C:membrane"/>
    <property type="evidence" value="ECO:0007669"/>
    <property type="project" value="UniProtKB-SubCell"/>
</dbReference>
<dbReference type="Pfam" id="PF13927">
    <property type="entry name" value="Ig_3"/>
    <property type="match status" value="1"/>
</dbReference>
<name>A0A8K0EQI3_BRALA</name>
<gene>
    <name evidence="10" type="primary">CADM4</name>
    <name evidence="10" type="ORF">BLAG_LOCUS17568</name>
</gene>
<dbReference type="InterPro" id="IPR003599">
    <property type="entry name" value="Ig_sub"/>
</dbReference>
<feature type="domain" description="Ig-like" evidence="9">
    <location>
        <begin position="315"/>
        <end position="399"/>
    </location>
</feature>
<evidence type="ECO:0000256" key="5">
    <source>
        <dbReference type="ARBA" id="ARBA00023157"/>
    </source>
</evidence>
<feature type="transmembrane region" description="Helical" evidence="8">
    <location>
        <begin position="428"/>
        <end position="453"/>
    </location>
</feature>
<feature type="region of interest" description="Disordered" evidence="7">
    <location>
        <begin position="485"/>
        <end position="508"/>
    </location>
</feature>
<dbReference type="PANTHER" id="PTHR23277:SF108">
    <property type="entry name" value="FASCICLIN-3"/>
    <property type="match status" value="1"/>
</dbReference>
<evidence type="ECO:0000313" key="10">
    <source>
        <dbReference type="EMBL" id="CAH1262555.1"/>
    </source>
</evidence>
<dbReference type="InterPro" id="IPR003598">
    <property type="entry name" value="Ig_sub2"/>
</dbReference>
<evidence type="ECO:0000256" key="2">
    <source>
        <dbReference type="ARBA" id="ARBA00022729"/>
    </source>
</evidence>
<dbReference type="AlphaFoldDB" id="A0A8K0EQI3"/>
<evidence type="ECO:0000256" key="1">
    <source>
        <dbReference type="ARBA" id="ARBA00004370"/>
    </source>
</evidence>
<sequence length="508" mass="57861">MENRYIVQRVPVRASWPFCCETVQAFVAVIYRSCKKIRSLKMRLIVFLPLLALVYTAAAQSLSLNVGPVNYRVNELEPEEPEQATPVTLQCDFTGVGFTIEEGNLEEITWWKEDWDIGEHGLEHEDRGRHEVLNYNRQRNIVYYGTFNNYEGRVTLQSTEMGQNRLTISRANIRDNGTWVCEVELFNSGSRHRAEATIYVEVRAKPTRPTIRAFYLPETKEVMMMCNSTDGNPGPTLSWWNNTLDNPRGREQMYVNALFRNYTSITGYEDAGATIRFPVDEERNRGDRYSCEAMHPLLFERRLYTNITLNRPGRPEIRISPYLQNGVPIGKDIVLECEALGQPEPVYVWRRIGQLLPNGQETFTGRHLTIYDVQNSDEGRYECTAQNGFEEISHAQSIILRDDTEENIVDDVELQVGDKTDAPLRAQIIGGVIGAVLALVVIIVLVVVAFHLLNRRGATPNVYKEPAQSQPMTAEVTKLEMEIEMDAPETTPKEKEAAEYAALKDSEA</sequence>
<accession>A0A8K0EQI3</accession>
<keyword evidence="8" id="KW-1133">Transmembrane helix</keyword>
<dbReference type="InterPro" id="IPR036179">
    <property type="entry name" value="Ig-like_dom_sf"/>
</dbReference>
<evidence type="ECO:0000313" key="11">
    <source>
        <dbReference type="Proteomes" id="UP000838412"/>
    </source>
</evidence>
<keyword evidence="11" id="KW-1185">Reference proteome</keyword>
<reference evidence="10" key="1">
    <citation type="submission" date="2022-01" db="EMBL/GenBank/DDBJ databases">
        <authorList>
            <person name="Braso-Vives M."/>
        </authorList>
    </citation>
    <scope>NUCLEOTIDE SEQUENCE</scope>
</reference>
<dbReference type="OrthoDB" id="6615371at2759"/>
<keyword evidence="2" id="KW-0732">Signal</keyword>
<evidence type="ECO:0000256" key="8">
    <source>
        <dbReference type="SAM" id="Phobius"/>
    </source>
</evidence>
<evidence type="ECO:0000256" key="3">
    <source>
        <dbReference type="ARBA" id="ARBA00022737"/>
    </source>
</evidence>
<keyword evidence="4 8" id="KW-0472">Membrane</keyword>
<evidence type="ECO:0000256" key="6">
    <source>
        <dbReference type="ARBA" id="ARBA00023180"/>
    </source>
</evidence>
<dbReference type="InterPro" id="IPR007110">
    <property type="entry name" value="Ig-like_dom"/>
</dbReference>
<dbReference type="Gene3D" id="2.60.40.10">
    <property type="entry name" value="Immunoglobulins"/>
    <property type="match status" value="3"/>
</dbReference>
<dbReference type="PROSITE" id="PS50835">
    <property type="entry name" value="IG_LIKE"/>
    <property type="match status" value="3"/>
</dbReference>
<dbReference type="SMART" id="SM00409">
    <property type="entry name" value="IG"/>
    <property type="match status" value="2"/>
</dbReference>
<keyword evidence="3" id="KW-0677">Repeat</keyword>
<dbReference type="SMART" id="SM00408">
    <property type="entry name" value="IGc2"/>
    <property type="match status" value="1"/>
</dbReference>
<keyword evidence="6" id="KW-0325">Glycoprotein</keyword>
<feature type="compositionally biased region" description="Basic and acidic residues" evidence="7">
    <location>
        <begin position="491"/>
        <end position="508"/>
    </location>
</feature>